<dbReference type="EMBL" id="JAWXXX010000001">
    <property type="protein sequence ID" value="MDX5893020.1"/>
    <property type="molecule type" value="Genomic_DNA"/>
</dbReference>
<dbReference type="STRING" id="42256.RradSPS_0324"/>
<keyword evidence="6" id="KW-0676">Redox-active center</keyword>
<evidence type="ECO:0000313" key="11">
    <source>
        <dbReference type="Proteomes" id="UP000025229"/>
    </source>
</evidence>
<dbReference type="PRINTS" id="PR00411">
    <property type="entry name" value="PNDRDTASEI"/>
</dbReference>
<evidence type="ECO:0000256" key="2">
    <source>
        <dbReference type="ARBA" id="ARBA00009130"/>
    </source>
</evidence>
<name>A0A023WZI1_RUBRA</name>
<evidence type="ECO:0000256" key="1">
    <source>
        <dbReference type="ARBA" id="ARBA00001974"/>
    </source>
</evidence>
<evidence type="ECO:0000256" key="5">
    <source>
        <dbReference type="ARBA" id="ARBA00023002"/>
    </source>
</evidence>
<dbReference type="KEGG" id="rrd:RradSPS_0324"/>
<dbReference type="AlphaFoldDB" id="A0A023WZI1"/>
<reference evidence="10" key="2">
    <citation type="submission" date="2023-11" db="EMBL/GenBank/DDBJ databases">
        <title>MicrobeMod: A computational toolkit for identifying prokaryotic methylation and restriction-modification with nanopore sequencing.</title>
        <authorList>
            <person name="Crits-Christoph A."/>
            <person name="Kang S.C."/>
            <person name="Lee H."/>
            <person name="Ostrov N."/>
        </authorList>
    </citation>
    <scope>NUCLEOTIDE SEQUENCE</scope>
    <source>
        <strain evidence="10">ATCC 51242</strain>
    </source>
</reference>
<dbReference type="InterPro" id="IPR050260">
    <property type="entry name" value="FAD-bd_OxRdtase"/>
</dbReference>
<evidence type="ECO:0000313" key="10">
    <source>
        <dbReference type="EMBL" id="MDX5893020.1"/>
    </source>
</evidence>
<dbReference type="InterPro" id="IPR016156">
    <property type="entry name" value="FAD/NAD-linked_Rdtase_dimer_sf"/>
</dbReference>
<dbReference type="eggNOG" id="COG0446">
    <property type="taxonomic scope" value="Bacteria"/>
</dbReference>
<comment type="cofactor">
    <cofactor evidence="1">
        <name>FAD</name>
        <dbReference type="ChEBI" id="CHEBI:57692"/>
    </cofactor>
</comment>
<dbReference type="SUPFAM" id="SSF55424">
    <property type="entry name" value="FAD/NAD-linked reductases, dimerisation (C-terminal) domain"/>
    <property type="match status" value="1"/>
</dbReference>
<proteinExistence type="inferred from homology"/>
<keyword evidence="5" id="KW-0560">Oxidoreductase</keyword>
<dbReference type="EMBL" id="CP007514">
    <property type="protein sequence ID" value="AHY45607.1"/>
    <property type="molecule type" value="Genomic_DNA"/>
</dbReference>
<evidence type="ECO:0000256" key="3">
    <source>
        <dbReference type="ARBA" id="ARBA00022630"/>
    </source>
</evidence>
<dbReference type="GO" id="GO:0016491">
    <property type="term" value="F:oxidoreductase activity"/>
    <property type="evidence" value="ECO:0007669"/>
    <property type="project" value="UniProtKB-KW"/>
</dbReference>
<dbReference type="SUPFAM" id="SSF51905">
    <property type="entry name" value="FAD/NAD(P)-binding domain"/>
    <property type="match status" value="2"/>
</dbReference>
<feature type="domain" description="Pyridine nucleotide-disulphide oxidoreductase dimerisation" evidence="7">
    <location>
        <begin position="342"/>
        <end position="442"/>
    </location>
</feature>
<dbReference type="Proteomes" id="UP000025229">
    <property type="component" value="Chromosome"/>
</dbReference>
<dbReference type="HOGENOM" id="CLU_003291_1_2_11"/>
<dbReference type="Proteomes" id="UP001281130">
    <property type="component" value="Unassembled WGS sequence"/>
</dbReference>
<feature type="domain" description="FAD/NAD(P)-binding" evidence="8">
    <location>
        <begin position="1"/>
        <end position="302"/>
    </location>
</feature>
<evidence type="ECO:0000259" key="7">
    <source>
        <dbReference type="Pfam" id="PF02852"/>
    </source>
</evidence>
<dbReference type="RefSeq" id="WP_038680237.1">
    <property type="nucleotide sequence ID" value="NZ_CP007514.1"/>
</dbReference>
<dbReference type="OrthoDB" id="9802028at2"/>
<evidence type="ECO:0000259" key="8">
    <source>
        <dbReference type="Pfam" id="PF07992"/>
    </source>
</evidence>
<keyword evidence="3" id="KW-0285">Flavoprotein</keyword>
<evidence type="ECO:0000256" key="6">
    <source>
        <dbReference type="ARBA" id="ARBA00023284"/>
    </source>
</evidence>
<dbReference type="InterPro" id="IPR004099">
    <property type="entry name" value="Pyr_nucl-diS_OxRdtase_dimer"/>
</dbReference>
<dbReference type="Pfam" id="PF02852">
    <property type="entry name" value="Pyr_redox_dim"/>
    <property type="match status" value="1"/>
</dbReference>
<dbReference type="PRINTS" id="PR00368">
    <property type="entry name" value="FADPNR"/>
</dbReference>
<evidence type="ECO:0000313" key="9">
    <source>
        <dbReference type="EMBL" id="AHY45607.1"/>
    </source>
</evidence>
<accession>A0A023WZI1</accession>
<gene>
    <name evidence="9" type="ORF">RradSPS_0324</name>
    <name evidence="10" type="ORF">SIL72_03145</name>
</gene>
<dbReference type="PANTHER" id="PTHR43429:SF1">
    <property type="entry name" value="NAD(P)H SULFUR OXIDOREDUCTASE (COA-DEPENDENT)"/>
    <property type="match status" value="1"/>
</dbReference>
<organism evidence="9 11">
    <name type="scientific">Rubrobacter radiotolerans</name>
    <name type="common">Arthrobacter radiotolerans</name>
    <dbReference type="NCBI Taxonomy" id="42256"/>
    <lineage>
        <taxon>Bacteria</taxon>
        <taxon>Bacillati</taxon>
        <taxon>Actinomycetota</taxon>
        <taxon>Rubrobacteria</taxon>
        <taxon>Rubrobacterales</taxon>
        <taxon>Rubrobacteraceae</taxon>
        <taxon>Rubrobacter</taxon>
    </lineage>
</organism>
<protein>
    <submittedName>
        <fullName evidence="10">FAD-dependent oxidoreductase</fullName>
    </submittedName>
    <submittedName>
        <fullName evidence="9">Putative NAD(FAD)-dependent dehydrogenase</fullName>
    </submittedName>
</protein>
<dbReference type="PANTHER" id="PTHR43429">
    <property type="entry name" value="PYRIDINE NUCLEOTIDE-DISULFIDE OXIDOREDUCTASE DOMAIN-CONTAINING"/>
    <property type="match status" value="1"/>
</dbReference>
<dbReference type="Pfam" id="PF07992">
    <property type="entry name" value="Pyr_redox_2"/>
    <property type="match status" value="1"/>
</dbReference>
<reference evidence="9 11" key="1">
    <citation type="submission" date="2014-03" db="EMBL/GenBank/DDBJ databases">
        <title>Complete genome sequence of the Radio-Resistant Rubrobacter radiotolerans RSPS-4.</title>
        <authorList>
            <person name="Egas C.C."/>
            <person name="Barroso C.C."/>
            <person name="Froufe H.J.C."/>
            <person name="Pacheco J.J."/>
            <person name="Albuquerque L.L."/>
            <person name="da Costa M.M.S."/>
        </authorList>
    </citation>
    <scope>NUCLEOTIDE SEQUENCE [LARGE SCALE GENOMIC DNA]</scope>
    <source>
        <strain evidence="9 11">RSPS-4</strain>
    </source>
</reference>
<keyword evidence="11" id="KW-1185">Reference proteome</keyword>
<keyword evidence="4" id="KW-0274">FAD</keyword>
<comment type="similarity">
    <text evidence="2">Belongs to the class-III pyridine nucleotide-disulfide oxidoreductase family.</text>
</comment>
<dbReference type="Gene3D" id="3.50.50.60">
    <property type="entry name" value="FAD/NAD(P)-binding domain"/>
    <property type="match status" value="2"/>
</dbReference>
<dbReference type="InterPro" id="IPR036188">
    <property type="entry name" value="FAD/NAD-bd_sf"/>
</dbReference>
<evidence type="ECO:0000256" key="4">
    <source>
        <dbReference type="ARBA" id="ARBA00022827"/>
    </source>
</evidence>
<dbReference type="InterPro" id="IPR023753">
    <property type="entry name" value="FAD/NAD-binding_dom"/>
</dbReference>
<sequence length="464" mass="48815">MKLVVIGGVAAGTKAASRAKRVGGDELEVVVYQADRDTSMSECGLPYYVSGLVGEREALIARTPEEFAGRGVSVKVRHRVERIDPEGKTLTVRDLDADSTFRDRYDRLIVATGAESVDLPVPGADLEGVFTLRSVTDADRIRAYIREHAPERAVVVGGGYIGLEMAENLRELGMAVAVVEAGPRVAPTYGQEISDRVREHLQKHGVSVHTCASAEEISCAPNGENGEGAEQVSTVRFEDTELPADLVLVGIGVRPVTALAEEAGMKVGETGAIEVDEHMRTNLPDVWACGDCVQTVNRVSGAATWLALGDVANKMGRVAGTNAATGEPTLRFPGVLGTGIFKVFDLGVGASGLSEEEAREAGFEPMCVEVEANDKAGYYPGAEPVLFRMIADRESGRVLGAEAVGAGVDKLIDVTATAIWGGLACDDLVNVDLAYAPPFGPALSPVIQAATVLSGRVRGADKGD</sequence>